<dbReference type="SMART" id="SM00388">
    <property type="entry name" value="HisKA"/>
    <property type="match status" value="1"/>
</dbReference>
<comment type="caution">
    <text evidence="15">The sequence shown here is derived from an EMBL/GenBank/DDBJ whole genome shotgun (WGS) entry which is preliminary data.</text>
</comment>
<dbReference type="CDD" id="cd00075">
    <property type="entry name" value="HATPase"/>
    <property type="match status" value="1"/>
</dbReference>
<dbReference type="PROSITE" id="PS50885">
    <property type="entry name" value="HAMP"/>
    <property type="match status" value="1"/>
</dbReference>
<comment type="subcellular location">
    <subcellularLocation>
        <location evidence="2">Cell membrane</location>
    </subcellularLocation>
</comment>
<dbReference type="Gene3D" id="3.30.450.20">
    <property type="entry name" value="PAS domain"/>
    <property type="match status" value="1"/>
</dbReference>
<dbReference type="SUPFAM" id="SSF55874">
    <property type="entry name" value="ATPase domain of HSP90 chaperone/DNA topoisomerase II/histidine kinase"/>
    <property type="match status" value="1"/>
</dbReference>
<dbReference type="InterPro" id="IPR003594">
    <property type="entry name" value="HATPase_dom"/>
</dbReference>
<evidence type="ECO:0000256" key="7">
    <source>
        <dbReference type="ARBA" id="ARBA00022741"/>
    </source>
</evidence>
<gene>
    <name evidence="15" type="ORF">LCGC14_2111880</name>
</gene>
<dbReference type="CDD" id="cd00082">
    <property type="entry name" value="HisKA"/>
    <property type="match status" value="1"/>
</dbReference>
<organism evidence="15">
    <name type="scientific">marine sediment metagenome</name>
    <dbReference type="NCBI Taxonomy" id="412755"/>
    <lineage>
        <taxon>unclassified sequences</taxon>
        <taxon>metagenomes</taxon>
        <taxon>ecological metagenomes</taxon>
    </lineage>
</organism>
<keyword evidence="12" id="KW-0812">Transmembrane</keyword>
<dbReference type="InterPro" id="IPR003660">
    <property type="entry name" value="HAMP_dom"/>
</dbReference>
<dbReference type="GO" id="GO:0005886">
    <property type="term" value="C:plasma membrane"/>
    <property type="evidence" value="ECO:0007669"/>
    <property type="project" value="UniProtKB-SubCell"/>
</dbReference>
<keyword evidence="8" id="KW-0418">Kinase</keyword>
<dbReference type="GO" id="GO:0005524">
    <property type="term" value="F:ATP binding"/>
    <property type="evidence" value="ECO:0007669"/>
    <property type="project" value="UniProtKB-KW"/>
</dbReference>
<evidence type="ECO:0000256" key="5">
    <source>
        <dbReference type="ARBA" id="ARBA00022553"/>
    </source>
</evidence>
<evidence type="ECO:0000256" key="11">
    <source>
        <dbReference type="ARBA" id="ARBA00023136"/>
    </source>
</evidence>
<dbReference type="SUPFAM" id="SSF47384">
    <property type="entry name" value="Homodimeric domain of signal transducing histidine kinase"/>
    <property type="match status" value="1"/>
</dbReference>
<dbReference type="Pfam" id="PF00672">
    <property type="entry name" value="HAMP"/>
    <property type="match status" value="1"/>
</dbReference>
<evidence type="ECO:0000256" key="10">
    <source>
        <dbReference type="ARBA" id="ARBA00023012"/>
    </source>
</evidence>
<keyword evidence="6" id="KW-0808">Transferase</keyword>
<dbReference type="EMBL" id="LAZR01026119">
    <property type="protein sequence ID" value="KKL69743.1"/>
    <property type="molecule type" value="Genomic_DNA"/>
</dbReference>
<evidence type="ECO:0000256" key="9">
    <source>
        <dbReference type="ARBA" id="ARBA00022840"/>
    </source>
</evidence>
<proteinExistence type="predicted"/>
<protein>
    <recommendedName>
        <fullName evidence="3">histidine kinase</fullName>
        <ecNumber evidence="3">2.7.13.3</ecNumber>
    </recommendedName>
</protein>
<evidence type="ECO:0000256" key="12">
    <source>
        <dbReference type="SAM" id="Phobius"/>
    </source>
</evidence>
<evidence type="ECO:0000256" key="3">
    <source>
        <dbReference type="ARBA" id="ARBA00012438"/>
    </source>
</evidence>
<reference evidence="15" key="1">
    <citation type="journal article" date="2015" name="Nature">
        <title>Complex archaea that bridge the gap between prokaryotes and eukaryotes.</title>
        <authorList>
            <person name="Spang A."/>
            <person name="Saw J.H."/>
            <person name="Jorgensen S.L."/>
            <person name="Zaremba-Niedzwiedzka K."/>
            <person name="Martijn J."/>
            <person name="Lind A.E."/>
            <person name="van Eijk R."/>
            <person name="Schleper C."/>
            <person name="Guy L."/>
            <person name="Ettema T.J."/>
        </authorList>
    </citation>
    <scope>NUCLEOTIDE SEQUENCE</scope>
</reference>
<evidence type="ECO:0000313" key="15">
    <source>
        <dbReference type="EMBL" id="KKL69743.1"/>
    </source>
</evidence>
<dbReference type="InterPro" id="IPR036890">
    <property type="entry name" value="HATPase_C_sf"/>
</dbReference>
<sequence length="461" mass="50856">MAAFALLVLLSVIILNFFVGLRLRDYFELKTSERLRTNGILISSLVKDDVLSGNTQAVQDRISALARKIDSRITVIGSEGRVLGDSAKNPEEMDDHSGRLEVQRVLKDGTGQSTRYSDTLGYSMKYMAVAIKHEDQTAGFVRLALPLIDMEQQIQVIYRTVLIGGLVAFFIVLIIGAAITRSIITPITEMTGVAQAIARGDFSKKLRVKSSDELGILARSLNMMADELRRTIEDLRRMDKVRTDFVANVSHELKTPLTSIRGFIETLEDGALEDEANARRFLAIIKKHANALSNITDDLLKLSELEAAGTRIEVAPFDLRALVEDVAAGFGHALKENMQKLTTRCGRGELVVEANRDGIEQVLQNLVDNAMKYSPEGAFVKIAVERKEGEFLISVEDNGPGIPKEEQQRVFERFYRADKARSRALGGTGLGLAIVKHTVLLHKGDVSIESTPGRGTKISFT</sequence>
<feature type="domain" description="HAMP" evidence="14">
    <location>
        <begin position="181"/>
        <end position="233"/>
    </location>
</feature>
<dbReference type="FunFam" id="1.10.287.130:FF:000008">
    <property type="entry name" value="Two-component sensor histidine kinase"/>
    <property type="match status" value="1"/>
</dbReference>
<evidence type="ECO:0000256" key="2">
    <source>
        <dbReference type="ARBA" id="ARBA00004236"/>
    </source>
</evidence>
<keyword evidence="12" id="KW-1133">Transmembrane helix</keyword>
<dbReference type="Gene3D" id="1.10.287.130">
    <property type="match status" value="1"/>
</dbReference>
<evidence type="ECO:0000256" key="6">
    <source>
        <dbReference type="ARBA" id="ARBA00022679"/>
    </source>
</evidence>
<feature type="non-terminal residue" evidence="15">
    <location>
        <position position="461"/>
    </location>
</feature>
<dbReference type="GO" id="GO:0016036">
    <property type="term" value="P:cellular response to phosphate starvation"/>
    <property type="evidence" value="ECO:0007669"/>
    <property type="project" value="TreeGrafter"/>
</dbReference>
<dbReference type="PRINTS" id="PR00344">
    <property type="entry name" value="BCTRLSENSOR"/>
</dbReference>
<dbReference type="InterPro" id="IPR031967">
    <property type="entry name" value="PhoR_single_Cache-like_dom"/>
</dbReference>
<dbReference type="FunFam" id="3.30.565.10:FF:000006">
    <property type="entry name" value="Sensor histidine kinase WalK"/>
    <property type="match status" value="1"/>
</dbReference>
<dbReference type="CDD" id="cd06225">
    <property type="entry name" value="HAMP"/>
    <property type="match status" value="1"/>
</dbReference>
<dbReference type="GO" id="GO:0004721">
    <property type="term" value="F:phosphoprotein phosphatase activity"/>
    <property type="evidence" value="ECO:0007669"/>
    <property type="project" value="TreeGrafter"/>
</dbReference>
<dbReference type="Gene3D" id="1.10.8.500">
    <property type="entry name" value="HAMP domain in histidine kinase"/>
    <property type="match status" value="1"/>
</dbReference>
<evidence type="ECO:0000256" key="1">
    <source>
        <dbReference type="ARBA" id="ARBA00000085"/>
    </source>
</evidence>
<feature type="transmembrane region" description="Helical" evidence="12">
    <location>
        <begin position="156"/>
        <end position="180"/>
    </location>
</feature>
<dbReference type="InterPro" id="IPR005467">
    <property type="entry name" value="His_kinase_dom"/>
</dbReference>
<dbReference type="Pfam" id="PF16736">
    <property type="entry name" value="sCache_like"/>
    <property type="match status" value="1"/>
</dbReference>
<evidence type="ECO:0000256" key="8">
    <source>
        <dbReference type="ARBA" id="ARBA00022777"/>
    </source>
</evidence>
<evidence type="ECO:0000256" key="4">
    <source>
        <dbReference type="ARBA" id="ARBA00022475"/>
    </source>
</evidence>
<dbReference type="AlphaFoldDB" id="A0A0F9E6X7"/>
<feature type="domain" description="Histidine kinase" evidence="13">
    <location>
        <begin position="248"/>
        <end position="461"/>
    </location>
</feature>
<keyword evidence="10" id="KW-0902">Two-component regulatory system</keyword>
<dbReference type="Pfam" id="PF00512">
    <property type="entry name" value="HisKA"/>
    <property type="match status" value="1"/>
</dbReference>
<dbReference type="PROSITE" id="PS50109">
    <property type="entry name" value="HIS_KIN"/>
    <property type="match status" value="1"/>
</dbReference>
<keyword evidence="9" id="KW-0067">ATP-binding</keyword>
<accession>A0A0F9E6X7</accession>
<dbReference type="SMART" id="SM00304">
    <property type="entry name" value="HAMP"/>
    <property type="match status" value="1"/>
</dbReference>
<comment type="catalytic activity">
    <reaction evidence="1">
        <text>ATP + protein L-histidine = ADP + protein N-phospho-L-histidine.</text>
        <dbReference type="EC" id="2.7.13.3"/>
    </reaction>
</comment>
<dbReference type="SMART" id="SM00387">
    <property type="entry name" value="HATPase_c"/>
    <property type="match status" value="1"/>
</dbReference>
<dbReference type="InterPro" id="IPR003661">
    <property type="entry name" value="HisK_dim/P_dom"/>
</dbReference>
<evidence type="ECO:0000259" key="14">
    <source>
        <dbReference type="PROSITE" id="PS50885"/>
    </source>
</evidence>
<keyword evidence="11 12" id="KW-0472">Membrane</keyword>
<dbReference type="Gene3D" id="3.30.565.10">
    <property type="entry name" value="Histidine kinase-like ATPase, C-terminal domain"/>
    <property type="match status" value="1"/>
</dbReference>
<evidence type="ECO:0000259" key="13">
    <source>
        <dbReference type="PROSITE" id="PS50109"/>
    </source>
</evidence>
<name>A0A0F9E6X7_9ZZZZ</name>
<dbReference type="InterPro" id="IPR050351">
    <property type="entry name" value="BphY/WalK/GraS-like"/>
</dbReference>
<dbReference type="Pfam" id="PF02518">
    <property type="entry name" value="HATPase_c"/>
    <property type="match status" value="1"/>
</dbReference>
<dbReference type="SUPFAM" id="SSF158472">
    <property type="entry name" value="HAMP domain-like"/>
    <property type="match status" value="1"/>
</dbReference>
<dbReference type="InterPro" id="IPR036097">
    <property type="entry name" value="HisK_dim/P_sf"/>
</dbReference>
<keyword evidence="4" id="KW-1003">Cell membrane</keyword>
<dbReference type="GO" id="GO:0000155">
    <property type="term" value="F:phosphorelay sensor kinase activity"/>
    <property type="evidence" value="ECO:0007669"/>
    <property type="project" value="InterPro"/>
</dbReference>
<keyword evidence="5" id="KW-0597">Phosphoprotein</keyword>
<dbReference type="EC" id="2.7.13.3" evidence="3"/>
<keyword evidence="7" id="KW-0547">Nucleotide-binding</keyword>
<dbReference type="PANTHER" id="PTHR45453:SF1">
    <property type="entry name" value="PHOSPHATE REGULON SENSOR PROTEIN PHOR"/>
    <property type="match status" value="1"/>
</dbReference>
<dbReference type="PANTHER" id="PTHR45453">
    <property type="entry name" value="PHOSPHATE REGULON SENSOR PROTEIN PHOR"/>
    <property type="match status" value="1"/>
</dbReference>
<dbReference type="InterPro" id="IPR004358">
    <property type="entry name" value="Sig_transdc_His_kin-like_C"/>
</dbReference>